<protein>
    <submittedName>
        <fullName evidence="2">Uncharacterized protein</fullName>
    </submittedName>
</protein>
<keyword evidence="3" id="KW-1185">Reference proteome</keyword>
<dbReference type="EMBL" id="BNAW01000023">
    <property type="protein sequence ID" value="GHG23855.1"/>
    <property type="molecule type" value="Genomic_DNA"/>
</dbReference>
<accession>A0ABQ3KGC0</accession>
<evidence type="ECO:0000313" key="2">
    <source>
        <dbReference type="EMBL" id="GHG23855.1"/>
    </source>
</evidence>
<organism evidence="2 3">
    <name type="scientific">Amycolatopsis bullii</name>
    <dbReference type="NCBI Taxonomy" id="941987"/>
    <lineage>
        <taxon>Bacteria</taxon>
        <taxon>Bacillati</taxon>
        <taxon>Actinomycetota</taxon>
        <taxon>Actinomycetes</taxon>
        <taxon>Pseudonocardiales</taxon>
        <taxon>Pseudonocardiaceae</taxon>
        <taxon>Amycolatopsis</taxon>
    </lineage>
</organism>
<proteinExistence type="predicted"/>
<reference evidence="3" key="1">
    <citation type="journal article" date="2019" name="Int. J. Syst. Evol. Microbiol.">
        <title>The Global Catalogue of Microorganisms (GCM) 10K type strain sequencing project: providing services to taxonomists for standard genome sequencing and annotation.</title>
        <authorList>
            <consortium name="The Broad Institute Genomics Platform"/>
            <consortium name="The Broad Institute Genome Sequencing Center for Infectious Disease"/>
            <person name="Wu L."/>
            <person name="Ma J."/>
        </authorList>
    </citation>
    <scope>NUCLEOTIDE SEQUENCE [LARGE SCALE GENOMIC DNA]</scope>
    <source>
        <strain evidence="3">CGMCC 4.7680</strain>
    </source>
</reference>
<sequence length="150" mass="16032">MEEEPAGRQQQPAGDQELPGRVTGAGERDSHHPEHRGEDGERGGREHPVRVPGREGERVEQGADEEPAVEAVGQRNGLQRHGPVARQPEPAVGGEEEGGGEERVEPARRGGAVEGAGHDGQARNGMCGCRDDLSPGPHRFRTSCFCARLL</sequence>
<feature type="compositionally biased region" description="Basic and acidic residues" evidence="1">
    <location>
        <begin position="26"/>
        <end position="61"/>
    </location>
</feature>
<feature type="region of interest" description="Disordered" evidence="1">
    <location>
        <begin position="1"/>
        <end position="134"/>
    </location>
</feature>
<comment type="caution">
    <text evidence="2">The sequence shown here is derived from an EMBL/GenBank/DDBJ whole genome shotgun (WGS) entry which is preliminary data.</text>
</comment>
<dbReference type="Proteomes" id="UP000649955">
    <property type="component" value="Unassembled WGS sequence"/>
</dbReference>
<name>A0ABQ3KGC0_9PSEU</name>
<gene>
    <name evidence="2" type="ORF">GCM10017567_48590</name>
</gene>
<evidence type="ECO:0000256" key="1">
    <source>
        <dbReference type="SAM" id="MobiDB-lite"/>
    </source>
</evidence>
<evidence type="ECO:0000313" key="3">
    <source>
        <dbReference type="Proteomes" id="UP000649955"/>
    </source>
</evidence>